<dbReference type="PANTHER" id="PTHR44329:SF214">
    <property type="entry name" value="PROTEIN KINASE DOMAIN-CONTAINING PROTEIN"/>
    <property type="match status" value="1"/>
</dbReference>
<comment type="caution">
    <text evidence="3">The sequence shown here is derived from an EMBL/GenBank/DDBJ whole genome shotgun (WGS) entry which is preliminary data.</text>
</comment>
<protein>
    <recommendedName>
        <fullName evidence="2">Protein kinase domain-containing protein</fullName>
    </recommendedName>
</protein>
<accession>A0AAV2ZHJ8</accession>
<sequence length="641" mass="71240">MLAFGCTCNAHLPTMMHCFSCSAWSLVLLVGLGTVIANEDSGSVTFFPSPDFTGPAKRVFVGTSNACINVNCLEDAPRSIFWTNLDGDNTVNTDGGSIVFFSNADCRGPSVMFATHAEDSPATLVGTTVEKGIGSFAVRTGDTPLKPSANAVCADADLTADATRADSFSGTITFHQLPFRFGSATWSDMSPWSTLNSKKESQLYFYEDADCRGYQHRYAQTAQAFDFRLDRLSVVKSVMLEQYSPFSLTHKNVTLTINSTLVPVAPFSGTVTLTDKTTGKHQHIGPALALYRDMDCEAVLGSPQYTTDGTVDIDLQKHDVKAVQSFMLWVNYDFSNQTSAEARHIEARDYEFKHRKVKQKFMDCNHRWLHRFDYRRLCMDTDAALRDIRIEAEDVRVDAVVGQTDNAMIFRGSLHRHVVLVKKLRPELEKNESARETFLYEAKLASELTHLKILKFIGVYWTPRHEVGCVYEYAAVHDLISFLRLHRHILPWMTTPESDAAGLPTKLSIAIDVAEALVLLHSFLPPYPHGNLSVKSVVLTANGTAKLWNFRPADVNSVASQTTTSTWGSTREAHNDDIAAFGTLLLELDRCATGPFCPDFSSSCPEAVAELARKCWSEHPHKRPASTDLFFTLKRIGKGKW</sequence>
<keyword evidence="4" id="KW-1185">Reference proteome</keyword>
<dbReference type="InterPro" id="IPR001245">
    <property type="entry name" value="Ser-Thr/Tyr_kinase_cat_dom"/>
</dbReference>
<name>A0AAV2ZHJ8_9STRA</name>
<dbReference type="Pfam" id="PF07714">
    <property type="entry name" value="PK_Tyr_Ser-Thr"/>
    <property type="match status" value="1"/>
</dbReference>
<dbReference type="GO" id="GO:0004713">
    <property type="term" value="F:protein tyrosine kinase activity"/>
    <property type="evidence" value="ECO:0007669"/>
    <property type="project" value="InterPro"/>
</dbReference>
<dbReference type="GO" id="GO:0004674">
    <property type="term" value="F:protein serine/threonine kinase activity"/>
    <property type="evidence" value="ECO:0007669"/>
    <property type="project" value="TreeGrafter"/>
</dbReference>
<dbReference type="EMBL" id="DAKRPA010000003">
    <property type="protein sequence ID" value="DBA05019.1"/>
    <property type="molecule type" value="Genomic_DNA"/>
</dbReference>
<dbReference type="InterPro" id="IPR000719">
    <property type="entry name" value="Prot_kinase_dom"/>
</dbReference>
<keyword evidence="1" id="KW-0732">Signal</keyword>
<evidence type="ECO:0000256" key="1">
    <source>
        <dbReference type="SAM" id="SignalP"/>
    </source>
</evidence>
<feature type="signal peptide" evidence="1">
    <location>
        <begin position="1"/>
        <end position="37"/>
    </location>
</feature>
<evidence type="ECO:0000313" key="3">
    <source>
        <dbReference type="EMBL" id="DBA05019.1"/>
    </source>
</evidence>
<dbReference type="Gene3D" id="1.10.510.10">
    <property type="entry name" value="Transferase(Phosphotransferase) domain 1"/>
    <property type="match status" value="1"/>
</dbReference>
<dbReference type="PROSITE" id="PS50011">
    <property type="entry name" value="PROTEIN_KINASE_DOM"/>
    <property type="match status" value="1"/>
</dbReference>
<dbReference type="Proteomes" id="UP001146120">
    <property type="component" value="Unassembled WGS sequence"/>
</dbReference>
<dbReference type="InterPro" id="IPR020635">
    <property type="entry name" value="Tyr_kinase_cat_dom"/>
</dbReference>
<organism evidence="3 4">
    <name type="scientific">Lagenidium giganteum</name>
    <dbReference type="NCBI Taxonomy" id="4803"/>
    <lineage>
        <taxon>Eukaryota</taxon>
        <taxon>Sar</taxon>
        <taxon>Stramenopiles</taxon>
        <taxon>Oomycota</taxon>
        <taxon>Peronosporomycetes</taxon>
        <taxon>Pythiales</taxon>
        <taxon>Pythiaceae</taxon>
    </lineage>
</organism>
<dbReference type="PANTHER" id="PTHR44329">
    <property type="entry name" value="SERINE/THREONINE-PROTEIN KINASE TNNI3K-RELATED"/>
    <property type="match status" value="1"/>
</dbReference>
<dbReference type="SUPFAM" id="SSF56112">
    <property type="entry name" value="Protein kinase-like (PK-like)"/>
    <property type="match status" value="1"/>
</dbReference>
<dbReference type="InterPro" id="IPR051681">
    <property type="entry name" value="Ser/Thr_Kinases-Pseudokinases"/>
</dbReference>
<dbReference type="SMART" id="SM00219">
    <property type="entry name" value="TyrKc"/>
    <property type="match status" value="1"/>
</dbReference>
<reference evidence="3" key="2">
    <citation type="journal article" date="2023" name="Microbiol Resour">
        <title>Decontamination and Annotation of the Draft Genome Sequence of the Oomycete Lagenidium giganteum ARSEF 373.</title>
        <authorList>
            <person name="Morgan W.R."/>
            <person name="Tartar A."/>
        </authorList>
    </citation>
    <scope>NUCLEOTIDE SEQUENCE</scope>
    <source>
        <strain evidence="3">ARSEF 373</strain>
    </source>
</reference>
<evidence type="ECO:0000259" key="2">
    <source>
        <dbReference type="PROSITE" id="PS50011"/>
    </source>
</evidence>
<evidence type="ECO:0000313" key="4">
    <source>
        <dbReference type="Proteomes" id="UP001146120"/>
    </source>
</evidence>
<dbReference type="GO" id="GO:0005524">
    <property type="term" value="F:ATP binding"/>
    <property type="evidence" value="ECO:0007669"/>
    <property type="project" value="InterPro"/>
</dbReference>
<feature type="domain" description="Protein kinase" evidence="2">
    <location>
        <begin position="395"/>
        <end position="641"/>
    </location>
</feature>
<dbReference type="InterPro" id="IPR011009">
    <property type="entry name" value="Kinase-like_dom_sf"/>
</dbReference>
<dbReference type="AlphaFoldDB" id="A0AAV2ZHJ8"/>
<reference evidence="3" key="1">
    <citation type="submission" date="2022-11" db="EMBL/GenBank/DDBJ databases">
        <authorList>
            <person name="Morgan W.R."/>
            <person name="Tartar A."/>
        </authorList>
    </citation>
    <scope>NUCLEOTIDE SEQUENCE</scope>
    <source>
        <strain evidence="3">ARSEF 373</strain>
    </source>
</reference>
<proteinExistence type="predicted"/>
<gene>
    <name evidence="3" type="ORF">N0F65_000707</name>
</gene>
<feature type="chain" id="PRO_5043315452" description="Protein kinase domain-containing protein" evidence="1">
    <location>
        <begin position="38"/>
        <end position="641"/>
    </location>
</feature>